<dbReference type="KEGG" id="acep:105622324"/>
<name>A0A158NNM5_ATTCE</name>
<comment type="subcellular location">
    <subcellularLocation>
        <location evidence="1">Cell membrane</location>
        <topology evidence="1">Multi-pass membrane protein</topology>
    </subcellularLocation>
</comment>
<dbReference type="PANTHER" id="PTHR21137">
    <property type="entry name" value="ODORANT RECEPTOR"/>
    <property type="match status" value="1"/>
</dbReference>
<evidence type="ECO:0000256" key="3">
    <source>
        <dbReference type="ARBA" id="ARBA00022606"/>
    </source>
</evidence>
<evidence type="ECO:0000256" key="7">
    <source>
        <dbReference type="ARBA" id="ARBA00023136"/>
    </source>
</evidence>
<dbReference type="InterPro" id="IPR004117">
    <property type="entry name" value="7tm6_olfct_rcpt"/>
</dbReference>
<dbReference type="PANTHER" id="PTHR21137:SF35">
    <property type="entry name" value="ODORANT RECEPTOR 19A-RELATED"/>
    <property type="match status" value="1"/>
</dbReference>
<proteinExistence type="predicted"/>
<evidence type="ECO:0000256" key="2">
    <source>
        <dbReference type="ARBA" id="ARBA00022475"/>
    </source>
</evidence>
<dbReference type="Pfam" id="PF02949">
    <property type="entry name" value="7tm_6"/>
    <property type="match status" value="1"/>
</dbReference>
<evidence type="ECO:0000256" key="6">
    <source>
        <dbReference type="ARBA" id="ARBA00022989"/>
    </source>
</evidence>
<keyword evidence="9" id="KW-0807">Transducer</keyword>
<protein>
    <recommendedName>
        <fullName evidence="13">Odorant receptor</fullName>
    </recommendedName>
</protein>
<organism evidence="11 12">
    <name type="scientific">Atta cephalotes</name>
    <name type="common">Leafcutter ant</name>
    <dbReference type="NCBI Taxonomy" id="12957"/>
    <lineage>
        <taxon>Eukaryota</taxon>
        <taxon>Metazoa</taxon>
        <taxon>Ecdysozoa</taxon>
        <taxon>Arthropoda</taxon>
        <taxon>Hexapoda</taxon>
        <taxon>Insecta</taxon>
        <taxon>Pterygota</taxon>
        <taxon>Neoptera</taxon>
        <taxon>Endopterygota</taxon>
        <taxon>Hymenoptera</taxon>
        <taxon>Apocrita</taxon>
        <taxon>Aculeata</taxon>
        <taxon>Formicoidea</taxon>
        <taxon>Formicidae</taxon>
        <taxon>Myrmicinae</taxon>
        <taxon>Atta</taxon>
    </lineage>
</organism>
<evidence type="ECO:0000256" key="10">
    <source>
        <dbReference type="SAM" id="Phobius"/>
    </source>
</evidence>
<evidence type="ECO:0000256" key="9">
    <source>
        <dbReference type="ARBA" id="ARBA00023224"/>
    </source>
</evidence>
<reference evidence="12" key="1">
    <citation type="journal article" date="2011" name="PLoS Genet.">
        <title>The genome sequence of the leaf-cutter ant Atta cephalotes reveals insights into its obligate symbiotic lifestyle.</title>
        <authorList>
            <person name="Suen G."/>
            <person name="Teiling C."/>
            <person name="Li L."/>
            <person name="Holt C."/>
            <person name="Abouheif E."/>
            <person name="Bornberg-Bauer E."/>
            <person name="Bouffard P."/>
            <person name="Caldera E.J."/>
            <person name="Cash E."/>
            <person name="Cavanaugh A."/>
            <person name="Denas O."/>
            <person name="Elhaik E."/>
            <person name="Fave M.J."/>
            <person name="Gadau J."/>
            <person name="Gibson J.D."/>
            <person name="Graur D."/>
            <person name="Grubbs K.J."/>
            <person name="Hagen D.E."/>
            <person name="Harkins T.T."/>
            <person name="Helmkampf M."/>
            <person name="Hu H."/>
            <person name="Johnson B.R."/>
            <person name="Kim J."/>
            <person name="Marsh S.E."/>
            <person name="Moeller J.A."/>
            <person name="Munoz-Torres M.C."/>
            <person name="Murphy M.C."/>
            <person name="Naughton M.C."/>
            <person name="Nigam S."/>
            <person name="Overson R."/>
            <person name="Rajakumar R."/>
            <person name="Reese J.T."/>
            <person name="Scott J.J."/>
            <person name="Smith C.R."/>
            <person name="Tao S."/>
            <person name="Tsutsui N.D."/>
            <person name="Viljakainen L."/>
            <person name="Wissler L."/>
            <person name="Yandell M.D."/>
            <person name="Zimmer F."/>
            <person name="Taylor J."/>
            <person name="Slater S.C."/>
            <person name="Clifton S.W."/>
            <person name="Warren W.C."/>
            <person name="Elsik C.G."/>
            <person name="Smith C.D."/>
            <person name="Weinstock G.M."/>
            <person name="Gerardo N.M."/>
            <person name="Currie C.R."/>
        </authorList>
    </citation>
    <scope>NUCLEOTIDE SEQUENCE [LARGE SCALE GENOMIC DNA]</scope>
</reference>
<evidence type="ECO:0000256" key="8">
    <source>
        <dbReference type="ARBA" id="ARBA00023170"/>
    </source>
</evidence>
<dbReference type="GO" id="GO:0004984">
    <property type="term" value="F:olfactory receptor activity"/>
    <property type="evidence" value="ECO:0007669"/>
    <property type="project" value="InterPro"/>
</dbReference>
<sequence length="124" mass="14485">MIFFFFSLLIVCTSIFLISKKKLLSFEFLSMFLYLSGILLQLFYYCWYGNELELKSKSIATTVYSCNWTMATPQERRSLMLIMISSQKGIMFSYHGVFTLSLNTFAWICRTSYSAYNLLQQGSN</sequence>
<evidence type="ECO:0000256" key="1">
    <source>
        <dbReference type="ARBA" id="ARBA00004651"/>
    </source>
</evidence>
<accession>A0A158NNM5</accession>
<keyword evidence="3" id="KW-0716">Sensory transduction</keyword>
<keyword evidence="8" id="KW-0675">Receptor</keyword>
<keyword evidence="4 10" id="KW-0812">Transmembrane</keyword>
<dbReference type="InParanoid" id="A0A158NNM5"/>
<dbReference type="EnsemblMetazoa" id="XM_012203743.1">
    <property type="protein sequence ID" value="XP_012059133.1"/>
    <property type="gene ID" value="LOC105622324"/>
</dbReference>
<evidence type="ECO:0008006" key="13">
    <source>
        <dbReference type="Google" id="ProtNLM"/>
    </source>
</evidence>
<keyword evidence="2" id="KW-1003">Cell membrane</keyword>
<keyword evidence="6 10" id="KW-1133">Transmembrane helix</keyword>
<dbReference type="GO" id="GO:0005549">
    <property type="term" value="F:odorant binding"/>
    <property type="evidence" value="ECO:0007669"/>
    <property type="project" value="InterPro"/>
</dbReference>
<keyword evidence="12" id="KW-1185">Reference proteome</keyword>
<dbReference type="OrthoDB" id="6597368at2759"/>
<dbReference type="Proteomes" id="UP000005205">
    <property type="component" value="Unassembled WGS sequence"/>
</dbReference>
<dbReference type="AlphaFoldDB" id="A0A158NNM5"/>
<evidence type="ECO:0000256" key="4">
    <source>
        <dbReference type="ARBA" id="ARBA00022692"/>
    </source>
</evidence>
<gene>
    <name evidence="11" type="primary">105622324</name>
</gene>
<dbReference type="GO" id="GO:0007165">
    <property type="term" value="P:signal transduction"/>
    <property type="evidence" value="ECO:0007669"/>
    <property type="project" value="UniProtKB-KW"/>
</dbReference>
<evidence type="ECO:0000256" key="5">
    <source>
        <dbReference type="ARBA" id="ARBA00022725"/>
    </source>
</evidence>
<evidence type="ECO:0000313" key="12">
    <source>
        <dbReference type="Proteomes" id="UP000005205"/>
    </source>
</evidence>
<reference evidence="11" key="2">
    <citation type="submission" date="2016-04" db="UniProtKB">
        <authorList>
            <consortium name="EnsemblMetazoa"/>
        </authorList>
    </citation>
    <scope>IDENTIFICATION</scope>
</reference>
<dbReference type="EMBL" id="ADTU01021661">
    <property type="status" value="NOT_ANNOTATED_CDS"/>
    <property type="molecule type" value="Genomic_DNA"/>
</dbReference>
<dbReference type="GO" id="GO:0005886">
    <property type="term" value="C:plasma membrane"/>
    <property type="evidence" value="ECO:0007669"/>
    <property type="project" value="UniProtKB-SubCell"/>
</dbReference>
<feature type="transmembrane region" description="Helical" evidence="10">
    <location>
        <begin position="27"/>
        <end position="47"/>
    </location>
</feature>
<keyword evidence="5" id="KW-0552">Olfaction</keyword>
<keyword evidence="7 10" id="KW-0472">Membrane</keyword>
<evidence type="ECO:0000313" key="11">
    <source>
        <dbReference type="EnsemblMetazoa" id="XP_012059133.1"/>
    </source>
</evidence>